<dbReference type="InterPro" id="IPR013149">
    <property type="entry name" value="ADH-like_C"/>
</dbReference>
<comment type="similarity">
    <text evidence="2">Belongs to the zinc-containing alcohol dehydrogenase family.</text>
</comment>
<keyword evidence="6" id="KW-0560">Oxidoreductase</keyword>
<evidence type="ECO:0000313" key="10">
    <source>
        <dbReference type="EMBL" id="MBN7811664.1"/>
    </source>
</evidence>
<dbReference type="InterPro" id="IPR013154">
    <property type="entry name" value="ADH-like_N"/>
</dbReference>
<evidence type="ECO:0000256" key="7">
    <source>
        <dbReference type="ARBA" id="ARBA00023027"/>
    </source>
</evidence>
<dbReference type="PANTHER" id="PTHR42940:SF3">
    <property type="entry name" value="ALCOHOL DEHYDROGENASE 1-RELATED"/>
    <property type="match status" value="1"/>
</dbReference>
<dbReference type="EMBL" id="JAFKCT010000004">
    <property type="protein sequence ID" value="MBN7811664.1"/>
    <property type="molecule type" value="Genomic_DNA"/>
</dbReference>
<dbReference type="InterPro" id="IPR036291">
    <property type="entry name" value="NAD(P)-bd_dom_sf"/>
</dbReference>
<protein>
    <recommendedName>
        <fullName evidence="3">alcohol dehydrogenase</fullName>
        <ecNumber evidence="3">1.1.1.1</ecNumber>
    </recommendedName>
</protein>
<dbReference type="InterPro" id="IPR020843">
    <property type="entry name" value="ER"/>
</dbReference>
<sequence length="378" mass="40968">MDQKTAVAMVFEAAHLPFTKRELGFPVLKKGEALIQISFSTICTSDLHTYHGRRCSPSPSVLGHEVIGKIVELGEDGLEDFHGQSLRIGDRITWSVYAHDHAGEMASRGLPQKSLGLFKYGHEQISEHRALSGGFASHCHLQAGTDIFRIPDAISDSEAAPLNCTHATIAGAIRLAGNLRKKNVLVTGAGMLGLSACAMAKYAGAERVWTMDLDENRIQRARDFGADGGFLANTEDLTLKAEIAQLGGIDLVIDTSGVASAMEKGISLLDIGGTAIWVGAVYSERKTAIDAESIVRRIITIKGLHNYIPEDLAYAIQFMESVRNRHPFASLVGAEYDLSLLGEAFHFANTSKQYRIGIRPSPNPISNEQQTKDPTGRV</sequence>
<keyword evidence="11" id="KW-1185">Reference proteome</keyword>
<accession>A0ABS3C4Z9</accession>
<dbReference type="Proteomes" id="UP000664317">
    <property type="component" value="Unassembled WGS sequence"/>
</dbReference>
<keyword evidence="4" id="KW-0479">Metal-binding</keyword>
<evidence type="ECO:0000256" key="2">
    <source>
        <dbReference type="ARBA" id="ARBA00008072"/>
    </source>
</evidence>
<evidence type="ECO:0000256" key="3">
    <source>
        <dbReference type="ARBA" id="ARBA00013190"/>
    </source>
</evidence>
<dbReference type="PANTHER" id="PTHR42940">
    <property type="entry name" value="ALCOHOL DEHYDROGENASE 1-RELATED"/>
    <property type="match status" value="1"/>
</dbReference>
<name>A0ABS3C4Z9_9BACT</name>
<feature type="domain" description="Enoyl reductase (ER)" evidence="9">
    <location>
        <begin position="9"/>
        <end position="358"/>
    </location>
</feature>
<organism evidence="10 11">
    <name type="scientific">Algoriphagus oliviformis</name>
    <dbReference type="NCBI Taxonomy" id="2811231"/>
    <lineage>
        <taxon>Bacteria</taxon>
        <taxon>Pseudomonadati</taxon>
        <taxon>Bacteroidota</taxon>
        <taxon>Cytophagia</taxon>
        <taxon>Cytophagales</taxon>
        <taxon>Cyclobacteriaceae</taxon>
        <taxon>Algoriphagus</taxon>
    </lineage>
</organism>
<dbReference type="InterPro" id="IPR011032">
    <property type="entry name" value="GroES-like_sf"/>
</dbReference>
<evidence type="ECO:0000313" key="11">
    <source>
        <dbReference type="Proteomes" id="UP000664317"/>
    </source>
</evidence>
<dbReference type="CDD" id="cd08231">
    <property type="entry name" value="MDR_TM0436_like"/>
    <property type="match status" value="1"/>
</dbReference>
<feature type="region of interest" description="Disordered" evidence="8">
    <location>
        <begin position="358"/>
        <end position="378"/>
    </location>
</feature>
<comment type="caution">
    <text evidence="10">The sequence shown here is derived from an EMBL/GenBank/DDBJ whole genome shotgun (WGS) entry which is preliminary data.</text>
</comment>
<evidence type="ECO:0000256" key="1">
    <source>
        <dbReference type="ARBA" id="ARBA00001947"/>
    </source>
</evidence>
<dbReference type="Pfam" id="PF08240">
    <property type="entry name" value="ADH_N"/>
    <property type="match status" value="1"/>
</dbReference>
<dbReference type="NCBIfam" id="TIGR03366">
    <property type="entry name" value="HpnZ_proposed"/>
    <property type="match status" value="1"/>
</dbReference>
<evidence type="ECO:0000256" key="4">
    <source>
        <dbReference type="ARBA" id="ARBA00022723"/>
    </source>
</evidence>
<dbReference type="Gene3D" id="3.40.50.720">
    <property type="entry name" value="NAD(P)-binding Rossmann-like Domain"/>
    <property type="match status" value="1"/>
</dbReference>
<evidence type="ECO:0000256" key="6">
    <source>
        <dbReference type="ARBA" id="ARBA00023002"/>
    </source>
</evidence>
<dbReference type="InterPro" id="IPR017743">
    <property type="entry name" value="ADH_phosphonate_catab-assoc"/>
</dbReference>
<keyword evidence="5" id="KW-0862">Zinc</keyword>
<dbReference type="EC" id="1.1.1.1" evidence="3"/>
<proteinExistence type="inferred from homology"/>
<dbReference type="SUPFAM" id="SSF50129">
    <property type="entry name" value="GroES-like"/>
    <property type="match status" value="1"/>
</dbReference>
<evidence type="ECO:0000256" key="8">
    <source>
        <dbReference type="SAM" id="MobiDB-lite"/>
    </source>
</evidence>
<dbReference type="SMART" id="SM00829">
    <property type="entry name" value="PKS_ER"/>
    <property type="match status" value="1"/>
</dbReference>
<dbReference type="RefSeq" id="WP_206578439.1">
    <property type="nucleotide sequence ID" value="NZ_JAFKCT010000004.1"/>
</dbReference>
<comment type="cofactor">
    <cofactor evidence="1">
        <name>Zn(2+)</name>
        <dbReference type="ChEBI" id="CHEBI:29105"/>
    </cofactor>
</comment>
<dbReference type="Gene3D" id="3.90.180.10">
    <property type="entry name" value="Medium-chain alcohol dehydrogenases, catalytic domain"/>
    <property type="match status" value="1"/>
</dbReference>
<evidence type="ECO:0000259" key="9">
    <source>
        <dbReference type="SMART" id="SM00829"/>
    </source>
</evidence>
<reference evidence="10 11" key="1">
    <citation type="submission" date="2021-03" db="EMBL/GenBank/DDBJ databases">
        <title>novel species isolated from a fishpond in China.</title>
        <authorList>
            <person name="Lu H."/>
            <person name="Cai Z."/>
        </authorList>
    </citation>
    <scope>NUCLEOTIDE SEQUENCE [LARGE SCALE GENOMIC DNA]</scope>
    <source>
        <strain evidence="10 11">H41</strain>
    </source>
</reference>
<gene>
    <name evidence="10" type="ORF">J0A68_11930</name>
</gene>
<dbReference type="SUPFAM" id="SSF51735">
    <property type="entry name" value="NAD(P)-binding Rossmann-fold domains"/>
    <property type="match status" value="1"/>
</dbReference>
<dbReference type="Pfam" id="PF00107">
    <property type="entry name" value="ADH_zinc_N"/>
    <property type="match status" value="1"/>
</dbReference>
<evidence type="ECO:0000256" key="5">
    <source>
        <dbReference type="ARBA" id="ARBA00022833"/>
    </source>
</evidence>
<keyword evidence="7" id="KW-0520">NAD</keyword>